<dbReference type="InterPro" id="IPR032675">
    <property type="entry name" value="LRR_dom_sf"/>
</dbReference>
<keyword evidence="4" id="KW-1185">Reference proteome</keyword>
<dbReference type="InterPro" id="IPR050836">
    <property type="entry name" value="SDS22/Internalin_LRR"/>
</dbReference>
<dbReference type="InterPro" id="IPR001611">
    <property type="entry name" value="Leu-rich_rpt"/>
</dbReference>
<evidence type="ECO:0000256" key="1">
    <source>
        <dbReference type="ARBA" id="ARBA00022614"/>
    </source>
</evidence>
<dbReference type="EMBL" id="BIXY01000156">
    <property type="protein sequence ID" value="GCF11850.1"/>
    <property type="molecule type" value="Genomic_DNA"/>
</dbReference>
<reference evidence="3 4" key="1">
    <citation type="submission" date="2019-01" db="EMBL/GenBank/DDBJ databases">
        <title>Draft genome sequence of Dictyobacter sp. Uno17.</title>
        <authorList>
            <person name="Wang C.M."/>
            <person name="Zheng Y."/>
            <person name="Sakai Y."/>
            <person name="Abe K."/>
            <person name="Yokota A."/>
            <person name="Yabe S."/>
        </authorList>
    </citation>
    <scope>NUCLEOTIDE SEQUENCE [LARGE SCALE GENOMIC DNA]</scope>
    <source>
        <strain evidence="3 4">Uno17</strain>
    </source>
</reference>
<sequence length="819" mass="90445">MDFATLIQHVSDPQWQTTLLATLPQLSLQEGEHIIKQLLQDGDQNAQQRIRLHMLAAACLDILTPTTPTSTSIVPGSQTTRSVQTRLKKLLPPKTVKAADELAAQAGKLAIKPLSDHLNVAAAHWGSQRTNSLRALARIPDQSALQALHSYLQNTSTLPAIEEGLKLWKLAADPDGYAQQVLAPLFLKHSETHLRLYRVEELTGLQHLTMLESLELDQCTTLQDLSPLAALTQLEVLDLNACGRITSLAPLRELSRLRQIILPGCSNLRDLSGLINKPALTELNLHGLNHLRTIAPLSGLPGLKRLIISYADALTDISGLSALQEVEYLEIRNCGKLSDITPLAQLKRVREINLFACPAIQDLNPLTEMESIETIESNTGLPEHIGPWSQLQKLRHLKLRTNNRLTNLQELGRIPSLEELELGGCTHLQSFNGIEQATNLKRFAFYTQAVEDCVTPEDLTPLRGLPELQVLMLIGVNCPNLRGLTDLPRLENLTIQADHRLASLEGISNLPALRSLRLFDCPIEDISAITRLDSLTCFELALTTHVCDLTPLLALSKLEELSLIRNAGRQNLNGLKGQTTLRKLIVHGCHELQDVSALAGLPALTELSLSQNEQLDWSGVANLPNLTSLHLVHTTPTSFRSLQNVPMLKSITIEHSKQLVSLHGLENAQRLEQILCTWCDNLQDITALSTLTRLHTIKLSGMLQLTNITPLSGLHNLETLDLSYSGVSDLTPVEQLTKLRKLALNSSQTNSLSPLTQLSLLNELNITNMCAYIYIQDLTPLLHLPALHKIKIGAIYLNKPLPGLKELQARVDLEIDTSR</sequence>
<comment type="caution">
    <text evidence="3">The sequence shown here is derived from an EMBL/GenBank/DDBJ whole genome shotgun (WGS) entry which is preliminary data.</text>
</comment>
<dbReference type="SUPFAM" id="SSF52058">
    <property type="entry name" value="L domain-like"/>
    <property type="match status" value="3"/>
</dbReference>
<dbReference type="PROSITE" id="PS51450">
    <property type="entry name" value="LRR"/>
    <property type="match status" value="2"/>
</dbReference>
<dbReference type="OrthoDB" id="446116at2"/>
<evidence type="ECO:0000313" key="4">
    <source>
        <dbReference type="Proteomes" id="UP000322530"/>
    </source>
</evidence>
<dbReference type="RefSeq" id="WP_149404640.1">
    <property type="nucleotide sequence ID" value="NZ_BIXY01000156.1"/>
</dbReference>
<gene>
    <name evidence="3" type="ORF">KDI_54140</name>
</gene>
<keyword evidence="2" id="KW-0677">Repeat</keyword>
<accession>A0A5A5TJR8</accession>
<evidence type="ECO:0000313" key="3">
    <source>
        <dbReference type="EMBL" id="GCF11850.1"/>
    </source>
</evidence>
<keyword evidence="1" id="KW-0433">Leucine-rich repeat</keyword>
<proteinExistence type="predicted"/>
<dbReference type="Proteomes" id="UP000322530">
    <property type="component" value="Unassembled WGS sequence"/>
</dbReference>
<dbReference type="AlphaFoldDB" id="A0A5A5TJR8"/>
<organism evidence="3 4">
    <name type="scientific">Dictyobacter arantiisoli</name>
    <dbReference type="NCBI Taxonomy" id="2014874"/>
    <lineage>
        <taxon>Bacteria</taxon>
        <taxon>Bacillati</taxon>
        <taxon>Chloroflexota</taxon>
        <taxon>Ktedonobacteria</taxon>
        <taxon>Ktedonobacterales</taxon>
        <taxon>Dictyobacteraceae</taxon>
        <taxon>Dictyobacter</taxon>
    </lineage>
</organism>
<dbReference type="PANTHER" id="PTHR46652:SF3">
    <property type="entry name" value="LEUCINE-RICH REPEAT-CONTAINING PROTEIN 9"/>
    <property type="match status" value="1"/>
</dbReference>
<name>A0A5A5TJR8_9CHLR</name>
<protein>
    <submittedName>
        <fullName evidence="3">Uncharacterized protein</fullName>
    </submittedName>
</protein>
<dbReference type="PANTHER" id="PTHR46652">
    <property type="entry name" value="LEUCINE-RICH REPEAT AND IQ DOMAIN-CONTAINING PROTEIN 1-RELATED"/>
    <property type="match status" value="1"/>
</dbReference>
<dbReference type="Gene3D" id="3.80.10.10">
    <property type="entry name" value="Ribonuclease Inhibitor"/>
    <property type="match status" value="3"/>
</dbReference>
<evidence type="ECO:0000256" key="2">
    <source>
        <dbReference type="ARBA" id="ARBA00022737"/>
    </source>
</evidence>